<keyword evidence="1" id="KW-1133">Transmembrane helix</keyword>
<keyword evidence="3" id="KW-1185">Reference proteome</keyword>
<keyword evidence="1" id="KW-0812">Transmembrane</keyword>
<sequence>MKNKIVIHTSFIGSLIFSLIGSILKLNYNSSFANSFLFIGVILTLLFLILGVIEINKSKKLNKKHFGLLF</sequence>
<feature type="transmembrane region" description="Helical" evidence="1">
    <location>
        <begin position="36"/>
        <end position="55"/>
    </location>
</feature>
<keyword evidence="1" id="KW-0472">Membrane</keyword>
<dbReference type="Proteomes" id="UP000256919">
    <property type="component" value="Unassembled WGS sequence"/>
</dbReference>
<protein>
    <submittedName>
        <fullName evidence="2">Uncharacterized protein</fullName>
    </submittedName>
</protein>
<evidence type="ECO:0000313" key="2">
    <source>
        <dbReference type="EMBL" id="REE24430.1"/>
    </source>
</evidence>
<evidence type="ECO:0000313" key="3">
    <source>
        <dbReference type="Proteomes" id="UP000256919"/>
    </source>
</evidence>
<feature type="transmembrane region" description="Helical" evidence="1">
    <location>
        <begin position="5"/>
        <end position="24"/>
    </location>
</feature>
<dbReference type="EMBL" id="QREI01000004">
    <property type="protein sequence ID" value="REE24430.1"/>
    <property type="molecule type" value="Genomic_DNA"/>
</dbReference>
<comment type="caution">
    <text evidence="2">The sequence shown here is derived from an EMBL/GenBank/DDBJ whole genome shotgun (WGS) entry which is preliminary data.</text>
</comment>
<name>A0A3D9N103_9FLAO</name>
<reference evidence="2 3" key="1">
    <citation type="submission" date="2018-07" db="EMBL/GenBank/DDBJ databases">
        <title>Genomic Encyclopedia of Type Strains, Phase III (KMG-III): the genomes of soil and plant-associated and newly described type strains.</title>
        <authorList>
            <person name="Whitman W."/>
        </authorList>
    </citation>
    <scope>NUCLEOTIDE SEQUENCE [LARGE SCALE GENOMIC DNA]</scope>
    <source>
        <strain evidence="2 3">CECT 7948</strain>
    </source>
</reference>
<proteinExistence type="predicted"/>
<gene>
    <name evidence="2" type="ORF">DFQ09_104201</name>
</gene>
<evidence type="ECO:0000256" key="1">
    <source>
        <dbReference type="SAM" id="Phobius"/>
    </source>
</evidence>
<accession>A0A3D9N103</accession>
<organism evidence="2 3">
    <name type="scientific">Winogradskyella pacifica</name>
    <dbReference type="NCBI Taxonomy" id="664642"/>
    <lineage>
        <taxon>Bacteria</taxon>
        <taxon>Pseudomonadati</taxon>
        <taxon>Bacteroidota</taxon>
        <taxon>Flavobacteriia</taxon>
        <taxon>Flavobacteriales</taxon>
        <taxon>Flavobacteriaceae</taxon>
        <taxon>Winogradskyella</taxon>
    </lineage>
</organism>
<dbReference type="AlphaFoldDB" id="A0A3D9N103"/>